<comment type="cofactor">
    <cofactor evidence="1">
        <name>Mg(2+)</name>
        <dbReference type="ChEBI" id="CHEBI:18420"/>
    </cofactor>
</comment>
<evidence type="ECO:0000256" key="5">
    <source>
        <dbReference type="ARBA" id="ARBA00022801"/>
    </source>
</evidence>
<evidence type="ECO:0000256" key="6">
    <source>
        <dbReference type="ARBA" id="ARBA00022842"/>
    </source>
</evidence>
<evidence type="ECO:0000256" key="2">
    <source>
        <dbReference type="ARBA" id="ARBA00022649"/>
    </source>
</evidence>
<evidence type="ECO:0000256" key="3">
    <source>
        <dbReference type="ARBA" id="ARBA00022722"/>
    </source>
</evidence>
<dbReference type="Pfam" id="PF01850">
    <property type="entry name" value="PIN"/>
    <property type="match status" value="1"/>
</dbReference>
<keyword evidence="4" id="KW-0479">Metal-binding</keyword>
<proteinExistence type="inferred from homology"/>
<accession>A0ABT3QSL6</accession>
<comment type="similarity">
    <text evidence="7">Belongs to the PINc/VapC protein family.</text>
</comment>
<evidence type="ECO:0000259" key="8">
    <source>
        <dbReference type="Pfam" id="PF01850"/>
    </source>
</evidence>
<dbReference type="PANTHER" id="PTHR33653:SF1">
    <property type="entry name" value="RIBONUCLEASE VAPC2"/>
    <property type="match status" value="1"/>
</dbReference>
<dbReference type="RefSeq" id="WP_162762589.1">
    <property type="nucleotide sequence ID" value="NZ_JAPHAV010000012.1"/>
</dbReference>
<dbReference type="EMBL" id="JAPHAV010000012">
    <property type="protein sequence ID" value="MCX2698596.1"/>
    <property type="molecule type" value="Genomic_DNA"/>
</dbReference>
<keyword evidence="6" id="KW-0460">Magnesium</keyword>
<protein>
    <recommendedName>
        <fullName evidence="8">PIN domain-containing protein</fullName>
    </recommendedName>
</protein>
<keyword evidence="10" id="KW-1185">Reference proteome</keyword>
<keyword evidence="3" id="KW-0540">Nuclease</keyword>
<dbReference type="PANTHER" id="PTHR33653">
    <property type="entry name" value="RIBONUCLEASE VAPC2"/>
    <property type="match status" value="1"/>
</dbReference>
<dbReference type="InterPro" id="IPR050556">
    <property type="entry name" value="Type_II_TA_system_RNase"/>
</dbReference>
<reference evidence="9 10" key="1">
    <citation type="submission" date="2022-11" db="EMBL/GenBank/DDBJ databases">
        <title>Brucella sp. YY2X, whole genome shotgun sequencing project.</title>
        <authorList>
            <person name="Yang Y."/>
        </authorList>
    </citation>
    <scope>NUCLEOTIDE SEQUENCE [LARGE SCALE GENOMIC DNA]</scope>
    <source>
        <strain evidence="9 10">YY2X</strain>
    </source>
</reference>
<dbReference type="SUPFAM" id="SSF88723">
    <property type="entry name" value="PIN domain-like"/>
    <property type="match status" value="1"/>
</dbReference>
<comment type="caution">
    <text evidence="9">The sequence shown here is derived from an EMBL/GenBank/DDBJ whole genome shotgun (WGS) entry which is preliminary data.</text>
</comment>
<evidence type="ECO:0000256" key="4">
    <source>
        <dbReference type="ARBA" id="ARBA00022723"/>
    </source>
</evidence>
<dbReference type="InterPro" id="IPR029060">
    <property type="entry name" value="PIN-like_dom_sf"/>
</dbReference>
<evidence type="ECO:0000256" key="1">
    <source>
        <dbReference type="ARBA" id="ARBA00001946"/>
    </source>
</evidence>
<feature type="domain" description="PIN" evidence="8">
    <location>
        <begin position="7"/>
        <end position="140"/>
    </location>
</feature>
<dbReference type="Gene3D" id="3.40.50.1010">
    <property type="entry name" value="5'-nuclease"/>
    <property type="match status" value="1"/>
</dbReference>
<gene>
    <name evidence="9" type="ORF">OPR82_17850</name>
</gene>
<evidence type="ECO:0000313" key="10">
    <source>
        <dbReference type="Proteomes" id="UP001301216"/>
    </source>
</evidence>
<keyword evidence="5" id="KW-0378">Hydrolase</keyword>
<dbReference type="Proteomes" id="UP001301216">
    <property type="component" value="Unassembled WGS sequence"/>
</dbReference>
<evidence type="ECO:0000256" key="7">
    <source>
        <dbReference type="ARBA" id="ARBA00038093"/>
    </source>
</evidence>
<keyword evidence="2" id="KW-1277">Toxin-antitoxin system</keyword>
<dbReference type="InterPro" id="IPR002716">
    <property type="entry name" value="PIN_dom"/>
</dbReference>
<organism evidence="9 10">
    <name type="scientific">Ochrobactrum chromiisoli</name>
    <dbReference type="NCBI Taxonomy" id="2993941"/>
    <lineage>
        <taxon>Bacteria</taxon>
        <taxon>Pseudomonadati</taxon>
        <taxon>Pseudomonadota</taxon>
        <taxon>Alphaproteobacteria</taxon>
        <taxon>Hyphomicrobiales</taxon>
        <taxon>Brucellaceae</taxon>
        <taxon>Brucella/Ochrobactrum group</taxon>
        <taxon>Ochrobactrum</taxon>
    </lineage>
</organism>
<evidence type="ECO:0000313" key="9">
    <source>
        <dbReference type="EMBL" id="MCX2698596.1"/>
    </source>
</evidence>
<name>A0ABT3QSL6_9HYPH</name>
<sequence length="182" mass="20775">MKAPERILLDTCVVSQFTYRYPSPDLITWIRKFPEKSLAISVATVFEIQKGIEHLRACKSDRASQLESWLEDILASDIDCLLQDVCISRLLAKMVAVPKLKHLWIPDRSAKKPKLGQDLLIAATAIRYRLPLATTNSQDFLLIHEHFRLPGIFNPSTMSWCIPENSTNDDKNYHRTKPVDTG</sequence>